<evidence type="ECO:0000313" key="7">
    <source>
        <dbReference type="EMBL" id="CAL1547368.1"/>
    </source>
</evidence>
<evidence type="ECO:0000256" key="3">
    <source>
        <dbReference type="ARBA" id="ARBA00023080"/>
    </source>
</evidence>
<feature type="binding site" evidence="6">
    <location>
        <begin position="106"/>
        <end position="108"/>
    </location>
    <ligand>
        <name>substrate</name>
        <note>ligand shared between homodimeric partners</note>
    </ligand>
</feature>
<feature type="binding site" description="in other chain" evidence="6">
    <location>
        <position position="21"/>
    </location>
    <ligand>
        <name>substrate</name>
        <note>ligand shared between homodimeric partners</note>
    </ligand>
</feature>
<dbReference type="InterPro" id="IPR051239">
    <property type="entry name" value="2'-dNMP_N-hydrolase"/>
</dbReference>
<dbReference type="Gene3D" id="3.40.50.450">
    <property type="match status" value="1"/>
</dbReference>
<dbReference type="GO" id="GO:0070694">
    <property type="term" value="F:5-hydroxymethyl-dUMP N-hydrolase activity"/>
    <property type="evidence" value="ECO:0007669"/>
    <property type="project" value="InterPro"/>
</dbReference>
<keyword evidence="3 6" id="KW-0546">Nucleotide metabolism</keyword>
<feature type="binding site" description="in other chain" evidence="6">
    <location>
        <begin position="6"/>
        <end position="12"/>
    </location>
    <ligand>
        <name>substrate</name>
        <note>ligand shared between homodimeric partners</note>
    </ligand>
</feature>
<sequence length="143" mass="16120">MSLNIYFSGSMRGGRQDVDIYYTIIEQLRNYGKILTEFVADKNETYEKVDDKTIHDKDVSMLEESHCIVAEVTQPSLGVGYEIGRAVAMKKPILCLYRPQEGRLLSGMIRGAHNGTTFIVIDYKVVSEVPDILSKFFSNLTSS</sequence>
<dbReference type="SUPFAM" id="SSF52309">
    <property type="entry name" value="N-(deoxy)ribosyltransferase-like"/>
    <property type="match status" value="1"/>
</dbReference>
<dbReference type="AlphaFoldDB" id="A0AAV2IM51"/>
<dbReference type="GO" id="GO:0005737">
    <property type="term" value="C:cytoplasm"/>
    <property type="evidence" value="ECO:0007669"/>
    <property type="project" value="UniProtKB-SubCell"/>
</dbReference>
<evidence type="ECO:0000313" key="8">
    <source>
        <dbReference type="Proteomes" id="UP001497497"/>
    </source>
</evidence>
<dbReference type="EC" id="3.2.2.-" evidence="6"/>
<dbReference type="HAMAP" id="MF_03036">
    <property type="entry name" value="Nuc_phosphate_hydrolase"/>
    <property type="match status" value="1"/>
</dbReference>
<proteinExistence type="inferred from homology"/>
<evidence type="ECO:0000256" key="5">
    <source>
        <dbReference type="ARBA" id="ARBA00047460"/>
    </source>
</evidence>
<dbReference type="GO" id="GO:0009116">
    <property type="term" value="P:nucleoside metabolic process"/>
    <property type="evidence" value="ECO:0007669"/>
    <property type="project" value="UniProtKB-UniRule"/>
</dbReference>
<dbReference type="GO" id="GO:0042802">
    <property type="term" value="F:identical protein binding"/>
    <property type="evidence" value="ECO:0007669"/>
    <property type="project" value="UniProtKB-ARBA"/>
</dbReference>
<organism evidence="7 8">
    <name type="scientific">Lymnaea stagnalis</name>
    <name type="common">Great pond snail</name>
    <name type="synonym">Helix stagnalis</name>
    <dbReference type="NCBI Taxonomy" id="6523"/>
    <lineage>
        <taxon>Eukaryota</taxon>
        <taxon>Metazoa</taxon>
        <taxon>Spiralia</taxon>
        <taxon>Lophotrochozoa</taxon>
        <taxon>Mollusca</taxon>
        <taxon>Gastropoda</taxon>
        <taxon>Heterobranchia</taxon>
        <taxon>Euthyneura</taxon>
        <taxon>Panpulmonata</taxon>
        <taxon>Hygrophila</taxon>
        <taxon>Lymnaeoidea</taxon>
        <taxon>Lymnaeidae</taxon>
        <taxon>Lymnaea</taxon>
    </lineage>
</organism>
<evidence type="ECO:0000256" key="1">
    <source>
        <dbReference type="ARBA" id="ARBA00011407"/>
    </source>
</evidence>
<comment type="similarity">
    <text evidence="6">Belongs to the 2'-deoxynucleoside 5'-phosphate N-hydrolase 1 family.</text>
</comment>
<comment type="function">
    <text evidence="6">Catalyzes the cleavage of the N-glycosidic bond of deoxyribonucleoside 5'-monophosphates to yield deoxyribose 5-phosphate and a purine or pyrimidine base.</text>
</comment>
<dbReference type="InterPro" id="IPR028607">
    <property type="entry name" value="DNPH1"/>
</dbReference>
<dbReference type="InterPro" id="IPR007710">
    <property type="entry name" value="Nucleoside_deoxyribTrfase"/>
</dbReference>
<reference evidence="7 8" key="1">
    <citation type="submission" date="2024-04" db="EMBL/GenBank/DDBJ databases">
        <authorList>
            <consortium name="Genoscope - CEA"/>
            <person name="William W."/>
        </authorList>
    </citation>
    <scope>NUCLEOTIDE SEQUENCE [LARGE SCALE GENOMIC DNA]</scope>
</reference>
<evidence type="ECO:0000256" key="6">
    <source>
        <dbReference type="HAMAP-Rule" id="MF_03036"/>
    </source>
</evidence>
<protein>
    <recommendedName>
        <fullName evidence="6">Putative 2'-deoxynucleoside 5'-phosphate N-hydrolase 1</fullName>
        <ecNumber evidence="6">3.2.2.-</ecNumber>
    </recommendedName>
</protein>
<evidence type="ECO:0000256" key="2">
    <source>
        <dbReference type="ARBA" id="ARBA00022801"/>
    </source>
</evidence>
<comment type="subunit">
    <text evidence="1 6">Monomer and homodimer.</text>
</comment>
<comment type="subcellular location">
    <subcellularLocation>
        <location evidence="6">Cytoplasm</location>
    </subcellularLocation>
    <subcellularLocation>
        <location evidence="6">Nucleus</location>
    </subcellularLocation>
</comment>
<keyword evidence="4 6" id="KW-0326">Glycosidase</keyword>
<name>A0AAV2IM51_LYMST</name>
<evidence type="ECO:0000256" key="4">
    <source>
        <dbReference type="ARBA" id="ARBA00023295"/>
    </source>
</evidence>
<dbReference type="GO" id="GO:0005634">
    <property type="term" value="C:nucleus"/>
    <property type="evidence" value="ECO:0007669"/>
    <property type="project" value="UniProtKB-SubCell"/>
</dbReference>
<gene>
    <name evidence="7" type="ORF">GSLYS_00020693001</name>
</gene>
<dbReference type="EMBL" id="CAXITT010000959">
    <property type="protein sequence ID" value="CAL1547368.1"/>
    <property type="molecule type" value="Genomic_DNA"/>
</dbReference>
<keyword evidence="6" id="KW-0963">Cytoplasm</keyword>
<dbReference type="FunFam" id="3.40.50.450:FF:000019">
    <property type="entry name" value="2'-deoxynucleoside 5'-phosphate N-hydrolase 1"/>
    <property type="match status" value="1"/>
</dbReference>
<comment type="caution">
    <text evidence="7">The sequence shown here is derived from an EMBL/GenBank/DDBJ whole genome shotgun (WGS) entry which is preliminary data.</text>
</comment>
<dbReference type="PANTHER" id="PTHR15364">
    <property type="entry name" value="2'-DEOXYNUCLEOSIDE 5'-PHOSPHATE N-HYDROLASE 1"/>
    <property type="match status" value="1"/>
</dbReference>
<feature type="binding site" description="in other chain" evidence="6">
    <location>
        <position position="82"/>
    </location>
    <ligand>
        <name>substrate</name>
        <note>ligand shared between homodimeric partners</note>
    </ligand>
</feature>
<comment type="catalytic activity">
    <reaction evidence="6">
        <text>a pyrimidine 2'-deoxyribonucleoside 5'-phosphate + H2O = a pyrimidine nucleobase + 2-deoxy-D-ribose 5-phosphate</text>
        <dbReference type="Rhea" id="RHEA:57852"/>
        <dbReference type="ChEBI" id="CHEBI:15377"/>
        <dbReference type="ChEBI" id="CHEBI:26432"/>
        <dbReference type="ChEBI" id="CHEBI:62877"/>
        <dbReference type="ChEBI" id="CHEBI:142209"/>
    </reaction>
</comment>
<comment type="catalytic activity">
    <reaction evidence="5">
        <text>5-hydroxymethyl-dUMP + H2O = 5-hydroxymethyluracil + 2-deoxy-D-ribose 5-phosphate</text>
        <dbReference type="Rhea" id="RHEA:77099"/>
        <dbReference type="ChEBI" id="CHEBI:15377"/>
        <dbReference type="ChEBI" id="CHEBI:16964"/>
        <dbReference type="ChEBI" id="CHEBI:62877"/>
        <dbReference type="ChEBI" id="CHEBI:90409"/>
    </reaction>
    <physiologicalReaction direction="left-to-right" evidence="5">
        <dbReference type="Rhea" id="RHEA:77100"/>
    </physiologicalReaction>
</comment>
<keyword evidence="6" id="KW-0539">Nucleus</keyword>
<dbReference type="Pfam" id="PF05014">
    <property type="entry name" value="Nuc_deoxyrib_tr"/>
    <property type="match status" value="1"/>
</dbReference>
<dbReference type="PANTHER" id="PTHR15364:SF0">
    <property type="entry name" value="2'-DEOXYNUCLEOSIDE 5'-PHOSPHATE N-HYDROLASE 1"/>
    <property type="match status" value="1"/>
</dbReference>
<keyword evidence="8" id="KW-1185">Reference proteome</keyword>
<dbReference type="GO" id="GO:0009159">
    <property type="term" value="P:deoxyribonucleoside monophosphate catabolic process"/>
    <property type="evidence" value="ECO:0007669"/>
    <property type="project" value="InterPro"/>
</dbReference>
<dbReference type="GO" id="GO:0006163">
    <property type="term" value="P:purine nucleotide metabolic process"/>
    <property type="evidence" value="ECO:0007669"/>
    <property type="project" value="UniProtKB-ARBA"/>
</dbReference>
<dbReference type="Proteomes" id="UP001497497">
    <property type="component" value="Unassembled WGS sequence"/>
</dbReference>
<accession>A0AAV2IM51</accession>
<comment type="catalytic activity">
    <reaction evidence="6">
        <text>a purine 2'-deoxyribonucleoside 5'-phosphate + H2O = a purine nucleobase + 2-deoxy-D-ribose 5-phosphate</text>
        <dbReference type="Rhea" id="RHEA:51132"/>
        <dbReference type="ChEBI" id="CHEBI:15377"/>
        <dbReference type="ChEBI" id="CHEBI:26386"/>
        <dbReference type="ChEBI" id="CHEBI:62877"/>
        <dbReference type="ChEBI" id="CHEBI:142198"/>
    </reaction>
</comment>
<keyword evidence="2 6" id="KW-0378">Hydrolase</keyword>